<organism evidence="5 6">
    <name type="scientific">Vitrella brassicaformis (strain CCMP3155)</name>
    <dbReference type="NCBI Taxonomy" id="1169540"/>
    <lineage>
        <taxon>Eukaryota</taxon>
        <taxon>Sar</taxon>
        <taxon>Alveolata</taxon>
        <taxon>Colpodellida</taxon>
        <taxon>Vitrellaceae</taxon>
        <taxon>Vitrella</taxon>
    </lineage>
</organism>
<keyword evidence="6" id="KW-1185">Reference proteome</keyword>
<gene>
    <name evidence="5" type="ORF">Vbra_22341</name>
</gene>
<protein>
    <recommendedName>
        <fullName evidence="4">CS domain-containing protein</fullName>
    </recommendedName>
</protein>
<dbReference type="VEuPathDB" id="CryptoDB:Vbra_22341"/>
<feature type="compositionally biased region" description="Low complexity" evidence="3">
    <location>
        <begin position="195"/>
        <end position="208"/>
    </location>
</feature>
<name>A0A0G4GMT4_VITBC</name>
<sequence>MAKPIDYSKWDHIDVSDDDEQEKSSRRQPTVTRFDAPQKVTFGGGRKDEALIQPPASAAAAAPAPPRIEEIEDLDQGDDDDDGGDEWPANEPMDIDTRPPIVCGTRRPGPADLTRNGGATDRYYWSQSRYGLTVSVMVPPDTGARDVRINLDEQHLTVTCKGQTVVDGALEHRVKTDEDSWTWEVIDFDDTQVTTTTTTNGSAAASSAPPRPSRRLVQLTLQKSERAAELGFFVWWSCIFQGDPKIDTASIEDRKIDPDTQKRWEEAHSMFRQQLREKKAKGLLPMSVPMND</sequence>
<evidence type="ECO:0000313" key="6">
    <source>
        <dbReference type="Proteomes" id="UP000041254"/>
    </source>
</evidence>
<evidence type="ECO:0000259" key="4">
    <source>
        <dbReference type="PROSITE" id="PS51203"/>
    </source>
</evidence>
<dbReference type="EMBL" id="CDMY01000722">
    <property type="protein sequence ID" value="CEM31509.1"/>
    <property type="molecule type" value="Genomic_DNA"/>
</dbReference>
<dbReference type="PhylomeDB" id="A0A0G4GMT4"/>
<feature type="compositionally biased region" description="Basic and acidic residues" evidence="3">
    <location>
        <begin position="1"/>
        <end position="15"/>
    </location>
</feature>
<evidence type="ECO:0000256" key="2">
    <source>
        <dbReference type="ARBA" id="ARBA00022490"/>
    </source>
</evidence>
<dbReference type="SUPFAM" id="SSF49764">
    <property type="entry name" value="HSP20-like chaperones"/>
    <property type="match status" value="1"/>
</dbReference>
<dbReference type="GO" id="GO:0005737">
    <property type="term" value="C:cytoplasm"/>
    <property type="evidence" value="ECO:0007669"/>
    <property type="project" value="UniProtKB-SubCell"/>
</dbReference>
<dbReference type="InterPro" id="IPR037898">
    <property type="entry name" value="NudC_fam"/>
</dbReference>
<dbReference type="PANTHER" id="PTHR12356:SF3">
    <property type="entry name" value="NUCLEAR MIGRATION PROTEIN NUDC"/>
    <property type="match status" value="1"/>
</dbReference>
<dbReference type="CDD" id="cd06467">
    <property type="entry name" value="p23_NUDC_like"/>
    <property type="match status" value="1"/>
</dbReference>
<reference evidence="5 6" key="1">
    <citation type="submission" date="2014-11" db="EMBL/GenBank/DDBJ databases">
        <authorList>
            <person name="Zhu J."/>
            <person name="Qi W."/>
            <person name="Song R."/>
        </authorList>
    </citation>
    <scope>NUCLEOTIDE SEQUENCE [LARGE SCALE GENOMIC DNA]</scope>
</reference>
<dbReference type="Pfam" id="PF04969">
    <property type="entry name" value="CS"/>
    <property type="match status" value="1"/>
</dbReference>
<feature type="domain" description="CS" evidence="4">
    <location>
        <begin position="118"/>
        <end position="240"/>
    </location>
</feature>
<dbReference type="InterPro" id="IPR007052">
    <property type="entry name" value="CS_dom"/>
</dbReference>
<dbReference type="GO" id="GO:0006457">
    <property type="term" value="P:protein folding"/>
    <property type="evidence" value="ECO:0007669"/>
    <property type="project" value="TreeGrafter"/>
</dbReference>
<evidence type="ECO:0000256" key="3">
    <source>
        <dbReference type="SAM" id="MobiDB-lite"/>
    </source>
</evidence>
<accession>A0A0G4GMT4</accession>
<dbReference type="InterPro" id="IPR008978">
    <property type="entry name" value="HSP20-like_chaperone"/>
</dbReference>
<dbReference type="PANTHER" id="PTHR12356">
    <property type="entry name" value="NUCLEAR MOVEMENT PROTEIN NUDC"/>
    <property type="match status" value="1"/>
</dbReference>
<dbReference type="InParanoid" id="A0A0G4GMT4"/>
<keyword evidence="2" id="KW-0963">Cytoplasm</keyword>
<evidence type="ECO:0000256" key="1">
    <source>
        <dbReference type="ARBA" id="ARBA00004496"/>
    </source>
</evidence>
<evidence type="ECO:0000313" key="5">
    <source>
        <dbReference type="EMBL" id="CEM31509.1"/>
    </source>
</evidence>
<comment type="subcellular location">
    <subcellularLocation>
        <location evidence="1">Cytoplasm</location>
    </subcellularLocation>
</comment>
<proteinExistence type="predicted"/>
<dbReference type="OrthoDB" id="416217at2759"/>
<feature type="region of interest" description="Disordered" evidence="3">
    <location>
        <begin position="1"/>
        <end position="99"/>
    </location>
</feature>
<feature type="compositionally biased region" description="Acidic residues" evidence="3">
    <location>
        <begin position="70"/>
        <end position="85"/>
    </location>
</feature>
<dbReference type="OMA" id="TLWWDRC"/>
<feature type="region of interest" description="Disordered" evidence="3">
    <location>
        <begin position="195"/>
        <end position="214"/>
    </location>
</feature>
<dbReference type="GO" id="GO:0051082">
    <property type="term" value="F:unfolded protein binding"/>
    <property type="evidence" value="ECO:0007669"/>
    <property type="project" value="TreeGrafter"/>
</dbReference>
<dbReference type="STRING" id="1169540.A0A0G4GMT4"/>
<dbReference type="Proteomes" id="UP000041254">
    <property type="component" value="Unassembled WGS sequence"/>
</dbReference>
<dbReference type="AlphaFoldDB" id="A0A0G4GMT4"/>
<dbReference type="PROSITE" id="PS51203">
    <property type="entry name" value="CS"/>
    <property type="match status" value="1"/>
</dbReference>
<dbReference type="Gene3D" id="2.60.40.790">
    <property type="match status" value="1"/>
</dbReference>